<reference evidence="2 3" key="1">
    <citation type="submission" date="2021-06" db="EMBL/GenBank/DDBJ databases">
        <authorList>
            <person name="Kallberg Y."/>
            <person name="Tangrot J."/>
            <person name="Rosling A."/>
        </authorList>
    </citation>
    <scope>NUCLEOTIDE SEQUENCE [LARGE SCALE GENOMIC DNA]</scope>
    <source>
        <strain evidence="2 3">120-4 pot B 10/14</strain>
    </source>
</reference>
<proteinExistence type="predicted"/>
<organism evidence="2 3">
    <name type="scientific">Gigaspora margarita</name>
    <dbReference type="NCBI Taxonomy" id="4874"/>
    <lineage>
        <taxon>Eukaryota</taxon>
        <taxon>Fungi</taxon>
        <taxon>Fungi incertae sedis</taxon>
        <taxon>Mucoromycota</taxon>
        <taxon>Glomeromycotina</taxon>
        <taxon>Glomeromycetes</taxon>
        <taxon>Diversisporales</taxon>
        <taxon>Gigasporaceae</taxon>
        <taxon>Gigaspora</taxon>
    </lineage>
</organism>
<evidence type="ECO:0000313" key="3">
    <source>
        <dbReference type="Proteomes" id="UP000789901"/>
    </source>
</evidence>
<protein>
    <submittedName>
        <fullName evidence="2">18413_t:CDS:1</fullName>
    </submittedName>
</protein>
<dbReference type="EMBL" id="CAJVQB010132104">
    <property type="protein sequence ID" value="CAG8854005.1"/>
    <property type="molecule type" value="Genomic_DNA"/>
</dbReference>
<feature type="region of interest" description="Disordered" evidence="1">
    <location>
        <begin position="1"/>
        <end position="22"/>
    </location>
</feature>
<sequence>FPKSDTREPPSPPEIQYKPSVNADYSKKLREKILLAAKHEGTVRFLEENEIV</sequence>
<name>A0ABN7XGU9_GIGMA</name>
<accession>A0ABN7XGU9</accession>
<feature type="non-terminal residue" evidence="2">
    <location>
        <position position="52"/>
    </location>
</feature>
<comment type="caution">
    <text evidence="2">The sequence shown here is derived from an EMBL/GenBank/DDBJ whole genome shotgun (WGS) entry which is preliminary data.</text>
</comment>
<evidence type="ECO:0000313" key="2">
    <source>
        <dbReference type="EMBL" id="CAG8854005.1"/>
    </source>
</evidence>
<dbReference type="Proteomes" id="UP000789901">
    <property type="component" value="Unassembled WGS sequence"/>
</dbReference>
<evidence type="ECO:0000256" key="1">
    <source>
        <dbReference type="SAM" id="MobiDB-lite"/>
    </source>
</evidence>
<keyword evidence="3" id="KW-1185">Reference proteome</keyword>
<gene>
    <name evidence="2" type="ORF">GMARGA_LOCUS42826</name>
</gene>
<feature type="non-terminal residue" evidence="2">
    <location>
        <position position="1"/>
    </location>
</feature>